<evidence type="ECO:0000313" key="2">
    <source>
        <dbReference type="Proteomes" id="UP000593573"/>
    </source>
</evidence>
<protein>
    <submittedName>
        <fullName evidence="1">Uncharacterized protein</fullName>
    </submittedName>
</protein>
<feature type="non-terminal residue" evidence="1">
    <location>
        <position position="1"/>
    </location>
</feature>
<proteinExistence type="predicted"/>
<dbReference type="OrthoDB" id="1938822at2759"/>
<accession>A0A7J8W6Y3</accession>
<keyword evidence="2" id="KW-1185">Reference proteome</keyword>
<dbReference type="AlphaFoldDB" id="A0A7J8W6Y3"/>
<dbReference type="EMBL" id="JABFAB010237348">
    <property type="protein sequence ID" value="MBA0670600.1"/>
    <property type="molecule type" value="Genomic_DNA"/>
</dbReference>
<sequence length="129" mass="14873">MGIAPLHGSVNDFVAQMLVEQHNDKRRRVLGMLWDICRFVIQFIVKEDACWCKPTSEMVKYNVGGVDSGYMGWVVVVRNDVAGWMLIRLHMFWQWGALFRADYIDCIAYPTSIVDIVNAEKMTNLDVNE</sequence>
<organism evidence="1 2">
    <name type="scientific">Gossypium klotzschianum</name>
    <dbReference type="NCBI Taxonomy" id="34286"/>
    <lineage>
        <taxon>Eukaryota</taxon>
        <taxon>Viridiplantae</taxon>
        <taxon>Streptophyta</taxon>
        <taxon>Embryophyta</taxon>
        <taxon>Tracheophyta</taxon>
        <taxon>Spermatophyta</taxon>
        <taxon>Magnoliopsida</taxon>
        <taxon>eudicotyledons</taxon>
        <taxon>Gunneridae</taxon>
        <taxon>Pentapetalae</taxon>
        <taxon>rosids</taxon>
        <taxon>malvids</taxon>
        <taxon>Malvales</taxon>
        <taxon>Malvaceae</taxon>
        <taxon>Malvoideae</taxon>
        <taxon>Gossypium</taxon>
    </lineage>
</organism>
<dbReference type="Proteomes" id="UP000593573">
    <property type="component" value="Unassembled WGS sequence"/>
</dbReference>
<name>A0A7J8W6Y3_9ROSI</name>
<comment type="caution">
    <text evidence="1">The sequence shown here is derived from an EMBL/GenBank/DDBJ whole genome shotgun (WGS) entry which is preliminary data.</text>
</comment>
<evidence type="ECO:0000313" key="1">
    <source>
        <dbReference type="EMBL" id="MBA0670600.1"/>
    </source>
</evidence>
<reference evidence="1 2" key="1">
    <citation type="journal article" date="2019" name="Genome Biol. Evol.">
        <title>Insights into the evolution of the New World diploid cottons (Gossypium, subgenus Houzingenia) based on genome sequencing.</title>
        <authorList>
            <person name="Grover C.E."/>
            <person name="Arick M.A. 2nd"/>
            <person name="Thrash A."/>
            <person name="Conover J.L."/>
            <person name="Sanders W.S."/>
            <person name="Peterson D.G."/>
            <person name="Frelichowski J.E."/>
            <person name="Scheffler J.A."/>
            <person name="Scheffler B.E."/>
            <person name="Wendel J.F."/>
        </authorList>
    </citation>
    <scope>NUCLEOTIDE SEQUENCE [LARGE SCALE GENOMIC DNA]</scope>
    <source>
        <strain evidence="1">57</strain>
        <tissue evidence="1">Leaf</tissue>
    </source>
</reference>
<gene>
    <name evidence="1" type="ORF">Goklo_025131</name>
</gene>